<evidence type="ECO:0000256" key="5">
    <source>
        <dbReference type="HAMAP-Rule" id="MF_00116"/>
    </source>
</evidence>
<evidence type="ECO:0000256" key="4">
    <source>
        <dbReference type="ARBA" id="ARBA00047686"/>
    </source>
</evidence>
<dbReference type="NCBIfam" id="NF001862">
    <property type="entry name" value="PRK00601.1"/>
    <property type="match status" value="1"/>
</dbReference>
<dbReference type="PANTHER" id="PTHR11241">
    <property type="entry name" value="DEOXYURIDINE 5'-TRIPHOSPHATE NUCLEOTIDOHYDROLASE"/>
    <property type="match status" value="1"/>
</dbReference>
<dbReference type="HAMAP" id="MF_00116">
    <property type="entry name" value="dUTPase_bact"/>
    <property type="match status" value="1"/>
</dbReference>
<evidence type="ECO:0000256" key="3">
    <source>
        <dbReference type="ARBA" id="ARBA00023080"/>
    </source>
</evidence>
<sequence>MQQKIKINCKVSEGAVLPCYKTAGAAGADVCANSSLVIKKGCRALVGTGLFFEIPEGYEIQVRPRSGLAFKNGVTVLNTPGTIDSDYRGELKVLLANFGEEDFTVNPGDRIAQIVVAPVTLGDFIPAEDISETERGSGGFGSTGVASK</sequence>
<dbReference type="KEGG" id="trc:DYE49_08190"/>
<comment type="pathway">
    <text evidence="5">Pyrimidine metabolism; dUMP biosynthesis; dUMP from dCTP (dUTP route): step 2/2.</text>
</comment>
<dbReference type="NCBIfam" id="TIGR00576">
    <property type="entry name" value="dut"/>
    <property type="match status" value="1"/>
</dbReference>
<gene>
    <name evidence="5" type="primary">dut</name>
    <name evidence="8" type="ORF">DYE49_08190</name>
    <name evidence="7" type="ORF">HNP77_000183</name>
</gene>
<evidence type="ECO:0000259" key="6">
    <source>
        <dbReference type="Pfam" id="PF00692"/>
    </source>
</evidence>
<keyword evidence="3 5" id="KW-0546">Nucleotide metabolism</keyword>
<proteinExistence type="inferred from homology"/>
<dbReference type="CDD" id="cd07557">
    <property type="entry name" value="trimeric_dUTPase"/>
    <property type="match status" value="1"/>
</dbReference>
<accession>A0A840S5Q9</accession>
<evidence type="ECO:0000256" key="2">
    <source>
        <dbReference type="ARBA" id="ARBA00022801"/>
    </source>
</evidence>
<dbReference type="SUPFAM" id="SSF51283">
    <property type="entry name" value="dUTPase-like"/>
    <property type="match status" value="1"/>
</dbReference>
<organism evidence="7 9">
    <name type="scientific">Treponema rectale</name>
    <dbReference type="NCBI Taxonomy" id="744512"/>
    <lineage>
        <taxon>Bacteria</taxon>
        <taxon>Pseudomonadati</taxon>
        <taxon>Spirochaetota</taxon>
        <taxon>Spirochaetia</taxon>
        <taxon>Spirochaetales</taxon>
        <taxon>Treponemataceae</taxon>
        <taxon>Treponema</taxon>
    </lineage>
</organism>
<evidence type="ECO:0000313" key="7">
    <source>
        <dbReference type="EMBL" id="MBB5217839.1"/>
    </source>
</evidence>
<evidence type="ECO:0000313" key="10">
    <source>
        <dbReference type="Proteomes" id="UP000593591"/>
    </source>
</evidence>
<comment type="function">
    <text evidence="5">This enzyme is involved in nucleotide metabolism: it produces dUMP, the immediate precursor of thymidine nucleotides and it decreases the intracellular concentration of dUTP so that uracil cannot be incorporated into DNA.</text>
</comment>
<dbReference type="GO" id="GO:0006226">
    <property type="term" value="P:dUMP biosynthetic process"/>
    <property type="evidence" value="ECO:0007669"/>
    <property type="project" value="UniProtKB-UniRule"/>
</dbReference>
<reference evidence="8 10" key="1">
    <citation type="submission" date="2018-08" db="EMBL/GenBank/DDBJ databases">
        <title>The first complete genome of Treponema rectale (CHPAT), a commensal spirochete of the bovine rectum.</title>
        <authorList>
            <person name="Staton G.J."/>
            <person name="Clegg S.R."/>
            <person name="Carter S.D."/>
            <person name="Radford A.D."/>
            <person name="Darby A."/>
            <person name="Hall N."/>
            <person name="Birtles R.J."/>
            <person name="Evans N.J."/>
        </authorList>
    </citation>
    <scope>NUCLEOTIDE SEQUENCE [LARGE SCALE GENOMIC DNA]</scope>
    <source>
        <strain evidence="8 10">CHPA</strain>
    </source>
</reference>
<dbReference type="EMBL" id="CP031517">
    <property type="protein sequence ID" value="QOS40435.1"/>
    <property type="molecule type" value="Genomic_DNA"/>
</dbReference>
<dbReference type="InterPro" id="IPR029054">
    <property type="entry name" value="dUTPase-like"/>
</dbReference>
<comment type="catalytic activity">
    <reaction evidence="4 5">
        <text>dUTP + H2O = dUMP + diphosphate + H(+)</text>
        <dbReference type="Rhea" id="RHEA:10248"/>
        <dbReference type="ChEBI" id="CHEBI:15377"/>
        <dbReference type="ChEBI" id="CHEBI:15378"/>
        <dbReference type="ChEBI" id="CHEBI:33019"/>
        <dbReference type="ChEBI" id="CHEBI:61555"/>
        <dbReference type="ChEBI" id="CHEBI:246422"/>
        <dbReference type="EC" id="3.6.1.23"/>
    </reaction>
</comment>
<keyword evidence="2 5" id="KW-0378">Hydrolase</keyword>
<dbReference type="GO" id="GO:0046081">
    <property type="term" value="P:dUTP catabolic process"/>
    <property type="evidence" value="ECO:0007669"/>
    <property type="project" value="InterPro"/>
</dbReference>
<dbReference type="Pfam" id="PF00692">
    <property type="entry name" value="dUTPase"/>
    <property type="match status" value="1"/>
</dbReference>
<dbReference type="UniPathway" id="UPA00610">
    <property type="reaction ID" value="UER00666"/>
</dbReference>
<protein>
    <recommendedName>
        <fullName evidence="5">Deoxyuridine 5'-triphosphate nucleotidohydrolase</fullName>
        <shortName evidence="5">dUTPase</shortName>
        <ecNumber evidence="5">3.6.1.23</ecNumber>
    </recommendedName>
    <alternativeName>
        <fullName evidence="5">dUTP pyrophosphatase</fullName>
    </alternativeName>
</protein>
<dbReference type="GO" id="GO:0004170">
    <property type="term" value="F:dUTP diphosphatase activity"/>
    <property type="evidence" value="ECO:0007669"/>
    <property type="project" value="UniProtKB-UniRule"/>
</dbReference>
<feature type="binding site" evidence="5">
    <location>
        <begin position="82"/>
        <end position="84"/>
    </location>
    <ligand>
        <name>substrate</name>
    </ligand>
</feature>
<reference evidence="7 9" key="2">
    <citation type="submission" date="2020-08" db="EMBL/GenBank/DDBJ databases">
        <title>Genomic Encyclopedia of Type Strains, Phase IV (KMG-IV): sequencing the most valuable type-strain genomes for metagenomic binning, comparative biology and taxonomic classification.</title>
        <authorList>
            <person name="Goeker M."/>
        </authorList>
    </citation>
    <scope>NUCLEOTIDE SEQUENCE [LARGE SCALE GENOMIC DNA]</scope>
    <source>
        <strain evidence="7 9">DSM 103679</strain>
    </source>
</reference>
<comment type="similarity">
    <text evidence="1 5">Belongs to the dUTPase family.</text>
</comment>
<feature type="binding site" evidence="5">
    <location>
        <begin position="65"/>
        <end position="67"/>
    </location>
    <ligand>
        <name>substrate</name>
    </ligand>
</feature>
<dbReference type="RefSeq" id="WP_184651284.1">
    <property type="nucleotide sequence ID" value="NZ_JACHFR010000001.1"/>
</dbReference>
<dbReference type="InterPro" id="IPR008181">
    <property type="entry name" value="dUTPase"/>
</dbReference>
<comment type="cofactor">
    <cofactor evidence="5">
        <name>Mg(2+)</name>
        <dbReference type="ChEBI" id="CHEBI:18420"/>
    </cofactor>
</comment>
<dbReference type="EMBL" id="JACHFR010000001">
    <property type="protein sequence ID" value="MBB5217839.1"/>
    <property type="molecule type" value="Genomic_DNA"/>
</dbReference>
<dbReference type="Proteomes" id="UP000578697">
    <property type="component" value="Unassembled WGS sequence"/>
</dbReference>
<feature type="domain" description="dUTPase-like" evidence="6">
    <location>
        <begin position="16"/>
        <end position="144"/>
    </location>
</feature>
<dbReference type="Gene3D" id="2.70.40.10">
    <property type="match status" value="1"/>
</dbReference>
<evidence type="ECO:0000313" key="8">
    <source>
        <dbReference type="EMBL" id="QOS40435.1"/>
    </source>
</evidence>
<feature type="binding site" evidence="5">
    <location>
        <position position="78"/>
    </location>
    <ligand>
        <name>substrate</name>
    </ligand>
</feature>
<evidence type="ECO:0000313" key="9">
    <source>
        <dbReference type="Proteomes" id="UP000578697"/>
    </source>
</evidence>
<dbReference type="EC" id="3.6.1.23" evidence="5"/>
<keyword evidence="5" id="KW-0479">Metal-binding</keyword>
<evidence type="ECO:0000256" key="1">
    <source>
        <dbReference type="ARBA" id="ARBA00006581"/>
    </source>
</evidence>
<keyword evidence="9" id="KW-1185">Reference proteome</keyword>
<keyword evidence="5" id="KW-0460">Magnesium</keyword>
<name>A0A840S5Q9_9SPIR</name>
<comment type="caution">
    <text evidence="5">Lacks conserved residue(s) required for the propagation of feature annotation.</text>
</comment>
<dbReference type="Proteomes" id="UP000593591">
    <property type="component" value="Chromosome"/>
</dbReference>
<dbReference type="AlphaFoldDB" id="A0A840S5Q9"/>
<dbReference type="InterPro" id="IPR036157">
    <property type="entry name" value="dUTPase-like_sf"/>
</dbReference>
<dbReference type="GO" id="GO:0000287">
    <property type="term" value="F:magnesium ion binding"/>
    <property type="evidence" value="ECO:0007669"/>
    <property type="project" value="UniProtKB-UniRule"/>
</dbReference>
<dbReference type="InterPro" id="IPR033704">
    <property type="entry name" value="dUTPase_trimeric"/>
</dbReference>
<dbReference type="PANTHER" id="PTHR11241:SF0">
    <property type="entry name" value="DEOXYURIDINE 5'-TRIPHOSPHATE NUCLEOTIDOHYDROLASE"/>
    <property type="match status" value="1"/>
</dbReference>